<dbReference type="PRINTS" id="PR00990">
    <property type="entry name" value="RIBOKINASE"/>
</dbReference>
<protein>
    <recommendedName>
        <fullName evidence="4">Carbohydrate kinase PfkB domain-containing protein</fullName>
    </recommendedName>
</protein>
<dbReference type="InterPro" id="IPR002173">
    <property type="entry name" value="Carboh/pur_kinase_PfkB_CS"/>
</dbReference>
<dbReference type="AlphaFoldDB" id="A0A1G2HJF1"/>
<dbReference type="Proteomes" id="UP000178509">
    <property type="component" value="Unassembled WGS sequence"/>
</dbReference>
<gene>
    <name evidence="5" type="ORF">A3H51_02455</name>
</gene>
<dbReference type="Gene3D" id="3.40.1190.20">
    <property type="match status" value="1"/>
</dbReference>
<reference evidence="5 6" key="1">
    <citation type="journal article" date="2016" name="Nat. Commun.">
        <title>Thousands of microbial genomes shed light on interconnected biogeochemical processes in an aquifer system.</title>
        <authorList>
            <person name="Anantharaman K."/>
            <person name="Brown C.T."/>
            <person name="Hug L.A."/>
            <person name="Sharon I."/>
            <person name="Castelle C.J."/>
            <person name="Probst A.J."/>
            <person name="Thomas B.C."/>
            <person name="Singh A."/>
            <person name="Wilkins M.J."/>
            <person name="Karaoz U."/>
            <person name="Brodie E.L."/>
            <person name="Williams K.H."/>
            <person name="Hubbard S.S."/>
            <person name="Banfield J.F."/>
        </authorList>
    </citation>
    <scope>NUCLEOTIDE SEQUENCE [LARGE SCALE GENOMIC DNA]</scope>
</reference>
<dbReference type="PROSITE" id="PS00583">
    <property type="entry name" value="PFKB_KINASES_1"/>
    <property type="match status" value="1"/>
</dbReference>
<organism evidence="5 6">
    <name type="scientific">Candidatus Spechtbacteria bacterium RIFCSPLOWO2_02_FULL_38_8</name>
    <dbReference type="NCBI Taxonomy" id="1802164"/>
    <lineage>
        <taxon>Bacteria</taxon>
        <taxon>Candidatus Spechtiibacteriota</taxon>
    </lineage>
</organism>
<dbReference type="InterPro" id="IPR011611">
    <property type="entry name" value="PfkB_dom"/>
</dbReference>
<evidence type="ECO:0000256" key="3">
    <source>
        <dbReference type="ARBA" id="ARBA00022777"/>
    </source>
</evidence>
<dbReference type="InterPro" id="IPR029056">
    <property type="entry name" value="Ribokinase-like"/>
</dbReference>
<dbReference type="STRING" id="1802164.A3H51_02455"/>
<keyword evidence="3" id="KW-0418">Kinase</keyword>
<feature type="domain" description="Carbohydrate kinase PfkB" evidence="4">
    <location>
        <begin position="21"/>
        <end position="309"/>
    </location>
</feature>
<dbReference type="PANTHER" id="PTHR10584:SF166">
    <property type="entry name" value="RIBOKINASE"/>
    <property type="match status" value="1"/>
</dbReference>
<dbReference type="EMBL" id="MHOJ01000015">
    <property type="protein sequence ID" value="OGZ62585.1"/>
    <property type="molecule type" value="Genomic_DNA"/>
</dbReference>
<evidence type="ECO:0000256" key="1">
    <source>
        <dbReference type="ARBA" id="ARBA00010688"/>
    </source>
</evidence>
<evidence type="ECO:0000313" key="6">
    <source>
        <dbReference type="Proteomes" id="UP000178509"/>
    </source>
</evidence>
<comment type="caution">
    <text evidence="5">The sequence shown here is derived from an EMBL/GenBank/DDBJ whole genome shotgun (WGS) entry which is preliminary data.</text>
</comment>
<evidence type="ECO:0000313" key="5">
    <source>
        <dbReference type="EMBL" id="OGZ62585.1"/>
    </source>
</evidence>
<dbReference type="GO" id="GO:0016301">
    <property type="term" value="F:kinase activity"/>
    <property type="evidence" value="ECO:0007669"/>
    <property type="project" value="UniProtKB-KW"/>
</dbReference>
<proteinExistence type="inferred from homology"/>
<comment type="similarity">
    <text evidence="1">Belongs to the carbohydrate kinase PfkB family.</text>
</comment>
<name>A0A1G2HJF1_9BACT</name>
<dbReference type="InterPro" id="IPR002139">
    <property type="entry name" value="Ribo/fructo_kinase"/>
</dbReference>
<dbReference type="Pfam" id="PF00294">
    <property type="entry name" value="PfkB"/>
    <property type="match status" value="1"/>
</dbReference>
<sequence>MYDIITIGSATRDVYLESNELQVIKDKKFKTGRGLCMPEGSKVNVENIFFTTGGSAVNTAVTFAQQGFSTATLCKVGEDFGGEVIEQRLHDTGVSTELITIDEEHQTAYSVVVHSPSGERSIFVYRGATSHLNLKNIDFSFLKNTKWIYITHLGQESAQIFEPLLKEANKNSVKIVLNPGETQLKMGKNLVPFLNYADILFVNQEEASYLTGVSFDKEEKLFEKLDKWVKGIAVMTKGPKGIIASDGKYRWKAGIVKEPRFVDRTGAGDAFGSGFTSAIMRGGTVEDAIQLGSTNSASVLGEWGANSGLLTREDAMDKFGLLDIKKSKL</sequence>
<dbReference type="GO" id="GO:0006796">
    <property type="term" value="P:phosphate-containing compound metabolic process"/>
    <property type="evidence" value="ECO:0007669"/>
    <property type="project" value="UniProtKB-ARBA"/>
</dbReference>
<accession>A0A1G2HJF1</accession>
<evidence type="ECO:0000256" key="2">
    <source>
        <dbReference type="ARBA" id="ARBA00022679"/>
    </source>
</evidence>
<dbReference type="PANTHER" id="PTHR10584">
    <property type="entry name" value="SUGAR KINASE"/>
    <property type="match status" value="1"/>
</dbReference>
<dbReference type="SUPFAM" id="SSF53613">
    <property type="entry name" value="Ribokinase-like"/>
    <property type="match status" value="1"/>
</dbReference>
<evidence type="ECO:0000259" key="4">
    <source>
        <dbReference type="Pfam" id="PF00294"/>
    </source>
</evidence>
<keyword evidence="2" id="KW-0808">Transferase</keyword>